<accession>X1NGE5</accession>
<evidence type="ECO:0000313" key="1">
    <source>
        <dbReference type="EMBL" id="GAI17749.1"/>
    </source>
</evidence>
<dbReference type="AlphaFoldDB" id="X1NGE5"/>
<protein>
    <submittedName>
        <fullName evidence="1">Uncharacterized protein</fullName>
    </submittedName>
</protein>
<feature type="non-terminal residue" evidence="1">
    <location>
        <position position="1"/>
    </location>
</feature>
<organism evidence="1">
    <name type="scientific">marine sediment metagenome</name>
    <dbReference type="NCBI Taxonomy" id="412755"/>
    <lineage>
        <taxon>unclassified sequences</taxon>
        <taxon>metagenomes</taxon>
        <taxon>ecological metagenomes</taxon>
    </lineage>
</organism>
<reference evidence="1" key="1">
    <citation type="journal article" date="2014" name="Front. Microbiol.">
        <title>High frequency of phylogenetically diverse reductive dehalogenase-homologous genes in deep subseafloor sedimentary metagenomes.</title>
        <authorList>
            <person name="Kawai M."/>
            <person name="Futagami T."/>
            <person name="Toyoda A."/>
            <person name="Takaki Y."/>
            <person name="Nishi S."/>
            <person name="Hori S."/>
            <person name="Arai W."/>
            <person name="Tsubouchi T."/>
            <person name="Morono Y."/>
            <person name="Uchiyama I."/>
            <person name="Ito T."/>
            <person name="Fujiyama A."/>
            <person name="Inagaki F."/>
            <person name="Takami H."/>
        </authorList>
    </citation>
    <scope>NUCLEOTIDE SEQUENCE</scope>
    <source>
        <strain evidence="1">Expedition CK06-06</strain>
    </source>
</reference>
<proteinExistence type="predicted"/>
<gene>
    <name evidence="1" type="ORF">S06H3_09797</name>
</gene>
<comment type="caution">
    <text evidence="1">The sequence shown here is derived from an EMBL/GenBank/DDBJ whole genome shotgun (WGS) entry which is preliminary data.</text>
</comment>
<sequence>EEALARYLAGKRWVEFIDSRYVQHISDGKPIISESVL</sequence>
<name>X1NGE5_9ZZZZ</name>
<dbReference type="EMBL" id="BARV01004391">
    <property type="protein sequence ID" value="GAI17749.1"/>
    <property type="molecule type" value="Genomic_DNA"/>
</dbReference>